<protein>
    <submittedName>
        <fullName evidence="2">Uncharacterized protein</fullName>
    </submittedName>
</protein>
<feature type="transmembrane region" description="Helical" evidence="1">
    <location>
        <begin position="54"/>
        <end position="75"/>
    </location>
</feature>
<sequence>MDIITLCTVLVLLQPFIVYFAFYKDTGLTTKDNEFYQSFLVISPSFAFFYLDQYWYALGMLAGVALCGVLLALIVNRKASHPIDYGGLVSFAVAWLIIFGIGHWIASFFTDSSVTDTIATTELNATIDPNAITVSQGIFSALTSSLYYLVLMLAVLCVSILERKYSFKEKLSDLLLFIASVAGGVMPLFGDYFLLSIVINFFILLTMSRVIMELEGPDAAKGSNGAIGFMFSYLFMMGIGFAMMLKGGAWLYSVVS</sequence>
<keyword evidence="1" id="KW-1133">Transmembrane helix</keyword>
<accession>A0ABQ2RH29</accession>
<evidence type="ECO:0000313" key="3">
    <source>
        <dbReference type="Proteomes" id="UP000619118"/>
    </source>
</evidence>
<organism evidence="2 3">
    <name type="scientific">Shewanella litoralis</name>
    <dbReference type="NCBI Taxonomy" id="2282700"/>
    <lineage>
        <taxon>Bacteria</taxon>
        <taxon>Pseudomonadati</taxon>
        <taxon>Pseudomonadota</taxon>
        <taxon>Gammaproteobacteria</taxon>
        <taxon>Alteromonadales</taxon>
        <taxon>Shewanellaceae</taxon>
        <taxon>Shewanella</taxon>
    </lineage>
</organism>
<reference evidence="3" key="1">
    <citation type="journal article" date="2019" name="Int. J. Syst. Evol. Microbiol.">
        <title>The Global Catalogue of Microorganisms (GCM) 10K type strain sequencing project: providing services to taxonomists for standard genome sequencing and annotation.</title>
        <authorList>
            <consortium name="The Broad Institute Genomics Platform"/>
            <consortium name="The Broad Institute Genome Sequencing Center for Infectious Disease"/>
            <person name="Wu L."/>
            <person name="Ma J."/>
        </authorList>
    </citation>
    <scope>NUCLEOTIDE SEQUENCE [LARGE SCALE GENOMIC DNA]</scope>
    <source>
        <strain evidence="3">JCM 32306</strain>
    </source>
</reference>
<feature type="transmembrane region" description="Helical" evidence="1">
    <location>
        <begin position="225"/>
        <end position="245"/>
    </location>
</feature>
<keyword evidence="3" id="KW-1185">Reference proteome</keyword>
<feature type="transmembrane region" description="Helical" evidence="1">
    <location>
        <begin position="145"/>
        <end position="162"/>
    </location>
</feature>
<keyword evidence="1" id="KW-0472">Membrane</keyword>
<comment type="caution">
    <text evidence="2">The sequence shown here is derived from an EMBL/GenBank/DDBJ whole genome shotgun (WGS) entry which is preliminary data.</text>
</comment>
<dbReference type="Proteomes" id="UP000619118">
    <property type="component" value="Unassembled WGS sequence"/>
</dbReference>
<keyword evidence="1" id="KW-0812">Transmembrane</keyword>
<dbReference type="EMBL" id="BMQX01000033">
    <property type="protein sequence ID" value="GGQ31871.1"/>
    <property type="molecule type" value="Genomic_DNA"/>
</dbReference>
<proteinExistence type="predicted"/>
<name>A0ABQ2RH29_9GAMM</name>
<gene>
    <name evidence="2" type="ORF">GCM10009411_34380</name>
</gene>
<evidence type="ECO:0000256" key="1">
    <source>
        <dbReference type="SAM" id="Phobius"/>
    </source>
</evidence>
<feature type="transmembrane region" description="Helical" evidence="1">
    <location>
        <begin position="174"/>
        <end position="205"/>
    </location>
</feature>
<evidence type="ECO:0000313" key="2">
    <source>
        <dbReference type="EMBL" id="GGQ31871.1"/>
    </source>
</evidence>
<dbReference type="RefSeq" id="WP_160056336.1">
    <property type="nucleotide sequence ID" value="NZ_BMQX01000033.1"/>
</dbReference>
<feature type="transmembrane region" description="Helical" evidence="1">
    <location>
        <begin position="87"/>
        <end position="106"/>
    </location>
</feature>